<evidence type="ECO:0000313" key="2">
    <source>
        <dbReference type="Proteomes" id="UP000614460"/>
    </source>
</evidence>
<dbReference type="RefSeq" id="WP_182498926.1">
    <property type="nucleotide sequence ID" value="NZ_BMKM01000002.1"/>
</dbReference>
<dbReference type="Proteomes" id="UP000614460">
    <property type="component" value="Unassembled WGS sequence"/>
</dbReference>
<dbReference type="PROSITE" id="PS51257">
    <property type="entry name" value="PROKAR_LIPOPROTEIN"/>
    <property type="match status" value="1"/>
</dbReference>
<dbReference type="EMBL" id="BMKM01000002">
    <property type="protein sequence ID" value="GGE15929.1"/>
    <property type="molecule type" value="Genomic_DNA"/>
</dbReference>
<accession>A0A8H9G0H3</accession>
<reference evidence="1" key="1">
    <citation type="journal article" date="2014" name="Int. J. Syst. Evol. Microbiol.">
        <title>Complete genome sequence of Corynebacterium casei LMG S-19264T (=DSM 44701T), isolated from a smear-ripened cheese.</title>
        <authorList>
            <consortium name="US DOE Joint Genome Institute (JGI-PGF)"/>
            <person name="Walter F."/>
            <person name="Albersmeier A."/>
            <person name="Kalinowski J."/>
            <person name="Ruckert C."/>
        </authorList>
    </citation>
    <scope>NUCLEOTIDE SEQUENCE</scope>
    <source>
        <strain evidence="1">CGMCC 1.15966</strain>
    </source>
</reference>
<keyword evidence="2" id="KW-1185">Reference proteome</keyword>
<comment type="caution">
    <text evidence="1">The sequence shown here is derived from an EMBL/GenBank/DDBJ whole genome shotgun (WGS) entry which is preliminary data.</text>
</comment>
<reference evidence="1" key="2">
    <citation type="submission" date="2020-09" db="EMBL/GenBank/DDBJ databases">
        <authorList>
            <person name="Sun Q."/>
            <person name="Zhou Y."/>
        </authorList>
    </citation>
    <scope>NUCLEOTIDE SEQUENCE</scope>
    <source>
        <strain evidence="1">CGMCC 1.15966</strain>
    </source>
</reference>
<organism evidence="1 2">
    <name type="scientific">Sphingobacterium cellulitidis</name>
    <dbReference type="NCBI Taxonomy" id="1768011"/>
    <lineage>
        <taxon>Bacteria</taxon>
        <taxon>Pseudomonadati</taxon>
        <taxon>Bacteroidota</taxon>
        <taxon>Sphingobacteriia</taxon>
        <taxon>Sphingobacteriales</taxon>
        <taxon>Sphingobacteriaceae</taxon>
        <taxon>Sphingobacterium</taxon>
    </lineage>
</organism>
<sequence>MKRLIIALLAITIISACRKNEYEMKARPSLPTVQNLKSEAAGANQVKLSWNIPQQIPAEFERPLKVALEVNKIIGPTKHITVFNHTIDEEATSFLFDIPNESGEYHIVVRLNGWTKLKDPNYAQNVYSLGQSVVLKK</sequence>
<proteinExistence type="predicted"/>
<evidence type="ECO:0000313" key="1">
    <source>
        <dbReference type="EMBL" id="GGE15929.1"/>
    </source>
</evidence>
<dbReference type="InterPro" id="IPR032544">
    <property type="entry name" value="DUF4945"/>
</dbReference>
<gene>
    <name evidence="1" type="ORF">GCM10011516_12140</name>
</gene>
<protein>
    <submittedName>
        <fullName evidence="1">DUF4945 domain-containing protein</fullName>
    </submittedName>
</protein>
<dbReference type="Pfam" id="PF16303">
    <property type="entry name" value="DUF4945"/>
    <property type="match status" value="1"/>
</dbReference>
<dbReference type="AlphaFoldDB" id="A0A8H9G0H3"/>
<name>A0A8H9G0H3_9SPHI</name>